<evidence type="ECO:0000256" key="2">
    <source>
        <dbReference type="ARBA" id="ARBA00022694"/>
    </source>
</evidence>
<dbReference type="GO" id="GO:0000166">
    <property type="term" value="F:nucleotide binding"/>
    <property type="evidence" value="ECO:0007669"/>
    <property type="project" value="UniProtKB-KW"/>
</dbReference>
<keyword evidence="7" id="KW-0694">RNA-binding</keyword>
<evidence type="ECO:0000256" key="3">
    <source>
        <dbReference type="ARBA" id="ARBA00022695"/>
    </source>
</evidence>
<dbReference type="GO" id="GO:0046872">
    <property type="term" value="F:metal ion binding"/>
    <property type="evidence" value="ECO:0007669"/>
    <property type="project" value="UniProtKB-KW"/>
</dbReference>
<evidence type="ECO:0000256" key="4">
    <source>
        <dbReference type="ARBA" id="ARBA00022723"/>
    </source>
</evidence>
<evidence type="ECO:0000256" key="1">
    <source>
        <dbReference type="ARBA" id="ARBA00001946"/>
    </source>
</evidence>
<evidence type="ECO:0000259" key="8">
    <source>
        <dbReference type="Pfam" id="PF12627"/>
    </source>
</evidence>
<feature type="non-terminal residue" evidence="9">
    <location>
        <position position="1"/>
    </location>
</feature>
<dbReference type="PANTHER" id="PTHR47788:SF1">
    <property type="entry name" value="A-ADDING TRNA NUCLEOTIDYLTRANSFERASE"/>
    <property type="match status" value="1"/>
</dbReference>
<accession>X0YSL8</accession>
<keyword evidence="5" id="KW-0547">Nucleotide-binding</keyword>
<keyword evidence="6" id="KW-0460">Magnesium</keyword>
<dbReference type="PANTHER" id="PTHR47788">
    <property type="entry name" value="POLYA POLYMERASE"/>
    <property type="match status" value="1"/>
</dbReference>
<dbReference type="InterPro" id="IPR052390">
    <property type="entry name" value="tRNA_nt/polyA_polymerase"/>
</dbReference>
<dbReference type="EMBL" id="BART01002282">
    <property type="protein sequence ID" value="GAG59200.1"/>
    <property type="molecule type" value="Genomic_DNA"/>
</dbReference>
<name>X0YSL8_9ZZZZ</name>
<keyword evidence="2" id="KW-0819">tRNA processing</keyword>
<reference evidence="9" key="1">
    <citation type="journal article" date="2014" name="Front. Microbiol.">
        <title>High frequency of phylogenetically diverse reductive dehalogenase-homologous genes in deep subseafloor sedimentary metagenomes.</title>
        <authorList>
            <person name="Kawai M."/>
            <person name="Futagami T."/>
            <person name="Toyoda A."/>
            <person name="Takaki Y."/>
            <person name="Nishi S."/>
            <person name="Hori S."/>
            <person name="Arai W."/>
            <person name="Tsubouchi T."/>
            <person name="Morono Y."/>
            <person name="Uchiyama I."/>
            <person name="Ito T."/>
            <person name="Fujiyama A."/>
            <person name="Inagaki F."/>
            <person name="Takami H."/>
        </authorList>
    </citation>
    <scope>NUCLEOTIDE SEQUENCE</scope>
    <source>
        <strain evidence="9">Expedition CK06-06</strain>
    </source>
</reference>
<comment type="caution">
    <text evidence="9">The sequence shown here is derived from an EMBL/GenBank/DDBJ whole genome shotgun (WGS) entry which is preliminary data.</text>
</comment>
<proteinExistence type="predicted"/>
<evidence type="ECO:0000256" key="7">
    <source>
        <dbReference type="ARBA" id="ARBA00022884"/>
    </source>
</evidence>
<organism evidence="9">
    <name type="scientific">marine sediment metagenome</name>
    <dbReference type="NCBI Taxonomy" id="412755"/>
    <lineage>
        <taxon>unclassified sequences</taxon>
        <taxon>metagenomes</taxon>
        <taxon>ecological metagenomes</taxon>
    </lineage>
</organism>
<keyword evidence="4" id="KW-0479">Metal-binding</keyword>
<feature type="domain" description="tRNA nucleotidyltransferase/poly(A) polymerase RNA and SrmB- binding" evidence="8">
    <location>
        <begin position="47"/>
        <end position="103"/>
    </location>
</feature>
<dbReference type="SUPFAM" id="SSF81891">
    <property type="entry name" value="Poly A polymerase C-terminal region-like"/>
    <property type="match status" value="1"/>
</dbReference>
<comment type="cofactor">
    <cofactor evidence="1">
        <name>Mg(2+)</name>
        <dbReference type="ChEBI" id="CHEBI:18420"/>
    </cofactor>
</comment>
<dbReference type="Gene3D" id="1.10.3090.10">
    <property type="entry name" value="cca-adding enzyme, domain 2"/>
    <property type="match status" value="1"/>
</dbReference>
<evidence type="ECO:0000313" key="9">
    <source>
        <dbReference type="EMBL" id="GAG59200.1"/>
    </source>
</evidence>
<keyword evidence="3" id="KW-0808">Transferase</keyword>
<dbReference type="Pfam" id="PF12627">
    <property type="entry name" value="PolyA_pol_RNAbd"/>
    <property type="match status" value="1"/>
</dbReference>
<evidence type="ECO:0000256" key="6">
    <source>
        <dbReference type="ARBA" id="ARBA00022842"/>
    </source>
</evidence>
<dbReference type="AlphaFoldDB" id="X0YSL8"/>
<dbReference type="GO" id="GO:0008033">
    <property type="term" value="P:tRNA processing"/>
    <property type="evidence" value="ECO:0007669"/>
    <property type="project" value="UniProtKB-KW"/>
</dbReference>
<gene>
    <name evidence="9" type="ORF">S01H4_07102</name>
</gene>
<sequence>KNFGEILDFFGGREDLKNKKIKVLHKMSFIEDPTRIFRAVRFEKRLGFKMDNQTEKLARTTIDMDIVSKLNGVRIRDELIYIFNEKNSLEAIRRLGQLGALKKIGIKVNTDAEFIKQLRKILKYYGELKDFYKKNGKEVKKGRLLFALLLRGIKPGEIKRWCFEMKVRKKDLNIILETYSKWNEVKKNLKNAVKRNSTLYYMVSRIPPELQVITCSWGSVYYKNIKKYLTDLSGLHLEINGETLKDMGYRPSEKFRDVPGKLFEMKLNGKISSRQDEI</sequence>
<evidence type="ECO:0000256" key="5">
    <source>
        <dbReference type="ARBA" id="ARBA00022741"/>
    </source>
</evidence>
<dbReference type="InterPro" id="IPR032828">
    <property type="entry name" value="PolyA_RNA-bd"/>
</dbReference>
<dbReference type="GO" id="GO:0016779">
    <property type="term" value="F:nucleotidyltransferase activity"/>
    <property type="evidence" value="ECO:0007669"/>
    <property type="project" value="UniProtKB-KW"/>
</dbReference>
<keyword evidence="3" id="KW-0548">Nucleotidyltransferase</keyword>
<dbReference type="GO" id="GO:0003723">
    <property type="term" value="F:RNA binding"/>
    <property type="evidence" value="ECO:0007669"/>
    <property type="project" value="UniProtKB-KW"/>
</dbReference>
<protein>
    <recommendedName>
        <fullName evidence="8">tRNA nucleotidyltransferase/poly(A) polymerase RNA and SrmB- binding domain-containing protein</fullName>
    </recommendedName>
</protein>